<feature type="compositionally biased region" description="Pro residues" evidence="2">
    <location>
        <begin position="500"/>
        <end position="511"/>
    </location>
</feature>
<protein>
    <submittedName>
        <fullName evidence="3">Uncharacterized protein</fullName>
    </submittedName>
</protein>
<evidence type="ECO:0000313" key="3">
    <source>
        <dbReference type="EMBL" id="KAG5834170.1"/>
    </source>
</evidence>
<feature type="region of interest" description="Disordered" evidence="2">
    <location>
        <begin position="203"/>
        <end position="461"/>
    </location>
</feature>
<name>A0A9D3LND8_ANGAN</name>
<evidence type="ECO:0000313" key="4">
    <source>
        <dbReference type="Proteomes" id="UP001044222"/>
    </source>
</evidence>
<dbReference type="Proteomes" id="UP001044222">
    <property type="component" value="Chromosome 15"/>
</dbReference>
<evidence type="ECO:0000256" key="2">
    <source>
        <dbReference type="SAM" id="MobiDB-lite"/>
    </source>
</evidence>
<comment type="caution">
    <text evidence="3">The sequence shown here is derived from an EMBL/GenBank/DDBJ whole genome shotgun (WGS) entry which is preliminary data.</text>
</comment>
<evidence type="ECO:0000256" key="1">
    <source>
        <dbReference type="SAM" id="Coils"/>
    </source>
</evidence>
<feature type="compositionally biased region" description="Low complexity" evidence="2">
    <location>
        <begin position="434"/>
        <end position="444"/>
    </location>
</feature>
<dbReference type="PANTHER" id="PTHR28375">
    <property type="entry name" value="PROTEIN HINDERIN"/>
    <property type="match status" value="1"/>
</dbReference>
<proteinExistence type="predicted"/>
<feature type="compositionally biased region" description="Polar residues" evidence="2">
    <location>
        <begin position="364"/>
        <end position="374"/>
    </location>
</feature>
<organism evidence="3 4">
    <name type="scientific">Anguilla anguilla</name>
    <name type="common">European freshwater eel</name>
    <name type="synonym">Muraena anguilla</name>
    <dbReference type="NCBI Taxonomy" id="7936"/>
    <lineage>
        <taxon>Eukaryota</taxon>
        <taxon>Metazoa</taxon>
        <taxon>Chordata</taxon>
        <taxon>Craniata</taxon>
        <taxon>Vertebrata</taxon>
        <taxon>Euteleostomi</taxon>
        <taxon>Actinopterygii</taxon>
        <taxon>Neopterygii</taxon>
        <taxon>Teleostei</taxon>
        <taxon>Anguilliformes</taxon>
        <taxon>Anguillidae</taxon>
        <taxon>Anguilla</taxon>
    </lineage>
</organism>
<feature type="region of interest" description="Disordered" evidence="2">
    <location>
        <begin position="1"/>
        <end position="38"/>
    </location>
</feature>
<accession>A0A9D3LND8</accession>
<dbReference type="EMBL" id="JAFIRN010000015">
    <property type="protein sequence ID" value="KAG5834170.1"/>
    <property type="molecule type" value="Genomic_DNA"/>
</dbReference>
<dbReference type="Pfam" id="PF15369">
    <property type="entry name" value="KIAA1328"/>
    <property type="match status" value="1"/>
</dbReference>
<keyword evidence="1" id="KW-0175">Coiled coil</keyword>
<reference evidence="3" key="1">
    <citation type="submission" date="2021-01" db="EMBL/GenBank/DDBJ databases">
        <title>A chromosome-scale assembly of European eel, Anguilla anguilla.</title>
        <authorList>
            <person name="Henkel C."/>
            <person name="Jong-Raadsen S.A."/>
            <person name="Dufour S."/>
            <person name="Weltzien F.-A."/>
            <person name="Palstra A.P."/>
            <person name="Pelster B."/>
            <person name="Spaink H.P."/>
            <person name="Van Den Thillart G.E."/>
            <person name="Jansen H."/>
            <person name="Zahm M."/>
            <person name="Klopp C."/>
            <person name="Cedric C."/>
            <person name="Louis A."/>
            <person name="Berthelot C."/>
            <person name="Parey E."/>
            <person name="Roest Crollius H."/>
            <person name="Montfort J."/>
            <person name="Robinson-Rechavi M."/>
            <person name="Bucao C."/>
            <person name="Bouchez O."/>
            <person name="Gislard M."/>
            <person name="Lluch J."/>
            <person name="Milhes M."/>
            <person name="Lampietro C."/>
            <person name="Lopez Roques C."/>
            <person name="Donnadieu C."/>
            <person name="Braasch I."/>
            <person name="Desvignes T."/>
            <person name="Postlethwait J."/>
            <person name="Bobe J."/>
            <person name="Guiguen Y."/>
            <person name="Dirks R."/>
        </authorList>
    </citation>
    <scope>NUCLEOTIDE SEQUENCE</scope>
    <source>
        <strain evidence="3">Tag_6206</strain>
        <tissue evidence="3">Liver</tissue>
    </source>
</reference>
<feature type="compositionally biased region" description="Low complexity" evidence="2">
    <location>
        <begin position="329"/>
        <end position="340"/>
    </location>
</feature>
<feature type="compositionally biased region" description="Pro residues" evidence="2">
    <location>
        <begin position="445"/>
        <end position="457"/>
    </location>
</feature>
<feature type="region of interest" description="Disordered" evidence="2">
    <location>
        <begin position="477"/>
        <end position="542"/>
    </location>
</feature>
<gene>
    <name evidence="3" type="ORF">ANANG_G00258610</name>
</gene>
<keyword evidence="4" id="KW-1185">Reference proteome</keyword>
<feature type="coiled-coil region" evidence="1">
    <location>
        <begin position="79"/>
        <end position="138"/>
    </location>
</feature>
<dbReference type="InterPro" id="IPR032736">
    <property type="entry name" value="Hinderin"/>
</dbReference>
<dbReference type="PANTHER" id="PTHR28375:SF1">
    <property type="entry name" value="PROTEIN HINDERIN"/>
    <property type="match status" value="1"/>
</dbReference>
<dbReference type="AlphaFoldDB" id="A0A9D3LND8"/>
<sequence>MPAGGEEESVLAALLPGQGPAHPSHPAQAKAELHSASPAGTAFRAPVLSPTKPTSIYVNMQALAKSAQTRSSASLKDLCAEDKRRIANLIQELARVSEEKDETQQKLKEEQESFERKIQQLEEQNQLIFQEREGLQQQYRECQELLALYQQYLTQQQDKLNHSIAHLSYSHSKVIGSGAAAWQPARGGASGLEGSYLGLPNVGGARGGADQRGRRPSRTASGRPRPLRCRPAAGGRAARRGRSQRGGPGGAERRGWIARPPQGARVPAARLRGRGPSPAAAPSTPHIARHSAPCGPGGLGGEEELAPAAEDGAGGAEGEAPGPAGPAGGAALPAQPDAPAVPHGVQQAPGQGGRVRARPDRETLSGTAESSQTARGAAGLGTVRAPPGEPEDLDRVAAQEGELMQRGEMAALPLQKPLQSNEASAVSRRDAATSPAAAQSRLRAAPPPALGPTPPRTPNSRLHSSLIELLDVFSPVSAPIQRRGPPGRKPRSPALSSVLPPGPPRTAPPRPQQRTRRRARSWKTYSSSADAGHPSLPPPPTPALVRGVMDHARLPACLPSRLRRHYSGVLAEARRHSPRAALLASLIDIDLTLRLGTARRF</sequence>